<dbReference type="EMBL" id="BMKI01000001">
    <property type="protein sequence ID" value="GGC80872.1"/>
    <property type="molecule type" value="Genomic_DNA"/>
</dbReference>
<sequence length="53" mass="6025">MKKIVIAGPVGSGKTTFAKQLAMEKQIQIYELDNLIWQRTPQGDKRYSKEKSA</sequence>
<proteinExistence type="predicted"/>
<dbReference type="RefSeq" id="WP_227011220.1">
    <property type="nucleotide sequence ID" value="NZ_BMKI01000001.1"/>
</dbReference>
<dbReference type="PANTHER" id="PTHR37816">
    <property type="entry name" value="YALI0E33011P"/>
    <property type="match status" value="1"/>
</dbReference>
<comment type="caution">
    <text evidence="1">The sequence shown here is derived from an EMBL/GenBank/DDBJ whole genome shotgun (WGS) entry which is preliminary data.</text>
</comment>
<dbReference type="Gene3D" id="3.40.50.300">
    <property type="entry name" value="P-loop containing nucleotide triphosphate hydrolases"/>
    <property type="match status" value="1"/>
</dbReference>
<keyword evidence="2" id="KW-1185">Reference proteome</keyword>
<dbReference type="PANTHER" id="PTHR37816:SF2">
    <property type="entry name" value="DNA TOPOLOGY MODULATION PROTEIN FLAR-RELATED PROTEIN"/>
    <property type="match status" value="1"/>
</dbReference>
<dbReference type="Proteomes" id="UP000630615">
    <property type="component" value="Unassembled WGS sequence"/>
</dbReference>
<name>A0ABQ1NR66_9ENTE</name>
<dbReference type="SUPFAM" id="SSF52540">
    <property type="entry name" value="P-loop containing nucleoside triphosphate hydrolases"/>
    <property type="match status" value="1"/>
</dbReference>
<reference evidence="2" key="1">
    <citation type="journal article" date="2019" name="Int. J. Syst. Evol. Microbiol.">
        <title>The Global Catalogue of Microorganisms (GCM) 10K type strain sequencing project: providing services to taxonomists for standard genome sequencing and annotation.</title>
        <authorList>
            <consortium name="The Broad Institute Genomics Platform"/>
            <consortium name="The Broad Institute Genome Sequencing Center for Infectious Disease"/>
            <person name="Wu L."/>
            <person name="Ma J."/>
        </authorList>
    </citation>
    <scope>NUCLEOTIDE SEQUENCE [LARGE SCALE GENOMIC DNA]</scope>
    <source>
        <strain evidence="2">CGMCC 1.15942</strain>
    </source>
</reference>
<accession>A0ABQ1NR66</accession>
<organism evidence="1 2">
    <name type="scientific">Enterococcus wangshanyuanii</name>
    <dbReference type="NCBI Taxonomy" id="2005703"/>
    <lineage>
        <taxon>Bacteria</taxon>
        <taxon>Bacillati</taxon>
        <taxon>Bacillota</taxon>
        <taxon>Bacilli</taxon>
        <taxon>Lactobacillales</taxon>
        <taxon>Enterococcaceae</taxon>
        <taxon>Enterococcus</taxon>
    </lineage>
</organism>
<evidence type="ECO:0008006" key="3">
    <source>
        <dbReference type="Google" id="ProtNLM"/>
    </source>
</evidence>
<protein>
    <recommendedName>
        <fullName evidence="3">Shikimate kinase</fullName>
    </recommendedName>
</protein>
<evidence type="ECO:0000313" key="1">
    <source>
        <dbReference type="EMBL" id="GGC80872.1"/>
    </source>
</evidence>
<gene>
    <name evidence="1" type="ORF">GCM10011573_08100</name>
</gene>
<dbReference type="InterPro" id="IPR052922">
    <property type="entry name" value="Cytidylate_Kinase-2"/>
</dbReference>
<dbReference type="InterPro" id="IPR027417">
    <property type="entry name" value="P-loop_NTPase"/>
</dbReference>
<evidence type="ECO:0000313" key="2">
    <source>
        <dbReference type="Proteomes" id="UP000630615"/>
    </source>
</evidence>